<dbReference type="GO" id="GO:0005737">
    <property type="term" value="C:cytoplasm"/>
    <property type="evidence" value="ECO:0007669"/>
    <property type="project" value="TreeGrafter"/>
</dbReference>
<comment type="caution">
    <text evidence="2">The sequence shown here is derived from an EMBL/GenBank/DDBJ whole genome shotgun (WGS) entry which is preliminary data.</text>
</comment>
<name>A0A9W8I0K4_9FUNG</name>
<feature type="domain" description="Tubulin--tyrosine ligase-like protein 12 SET-like" evidence="1">
    <location>
        <begin position="89"/>
        <end position="125"/>
    </location>
</feature>
<gene>
    <name evidence="2" type="ORF">IWW36_005861</name>
</gene>
<dbReference type="AlphaFoldDB" id="A0A9W8I0K4"/>
<evidence type="ECO:0000313" key="3">
    <source>
        <dbReference type="Proteomes" id="UP001139887"/>
    </source>
</evidence>
<protein>
    <recommendedName>
        <fullName evidence="1">Tubulin--tyrosine ligase-like protein 12 SET-like domain-containing protein</fullName>
    </recommendedName>
</protein>
<dbReference type="PANTHER" id="PTHR46088">
    <property type="entry name" value="TUBULIN--TYROSINE LIGASE-LIKE PROTEIN 12"/>
    <property type="match status" value="1"/>
</dbReference>
<dbReference type="Pfam" id="PF25556">
    <property type="entry name" value="SET_TTL"/>
    <property type="match status" value="1"/>
</dbReference>
<dbReference type="Proteomes" id="UP001139887">
    <property type="component" value="Unassembled WGS sequence"/>
</dbReference>
<proteinExistence type="predicted"/>
<reference evidence="2" key="1">
    <citation type="submission" date="2022-07" db="EMBL/GenBank/DDBJ databases">
        <title>Phylogenomic reconstructions and comparative analyses of Kickxellomycotina fungi.</title>
        <authorList>
            <person name="Reynolds N.K."/>
            <person name="Stajich J.E."/>
            <person name="Barry K."/>
            <person name="Grigoriev I.V."/>
            <person name="Crous P."/>
            <person name="Smith M.E."/>
        </authorList>
    </citation>
    <scope>NUCLEOTIDE SEQUENCE</scope>
    <source>
        <strain evidence="2">NRRL 1566</strain>
    </source>
</reference>
<sequence>MVISSNSVPSADAASTFMLQYGRFEAAHQQQLESLGLPKPLWKVLFKKLLEEKLDIGEWVVFGEECAGDLRNLGQHQLCLQKDELIAESDVFLVDHIWTTTASNVQQDLERIPGLLGRMEQITGIYEPHTDGKHDYDPLQDINVPVVMSQAGVDESRARELLREH</sequence>
<dbReference type="InterPro" id="IPR057954">
    <property type="entry name" value="SET_TTL12"/>
</dbReference>
<evidence type="ECO:0000313" key="2">
    <source>
        <dbReference type="EMBL" id="KAJ2842564.1"/>
    </source>
</evidence>
<evidence type="ECO:0000259" key="1">
    <source>
        <dbReference type="Pfam" id="PF25556"/>
    </source>
</evidence>
<dbReference type="OrthoDB" id="2127950at2759"/>
<keyword evidence="3" id="KW-1185">Reference proteome</keyword>
<dbReference type="EMBL" id="JANBUW010001717">
    <property type="protein sequence ID" value="KAJ2842564.1"/>
    <property type="molecule type" value="Genomic_DNA"/>
</dbReference>
<feature type="non-terminal residue" evidence="2">
    <location>
        <position position="165"/>
    </location>
</feature>
<dbReference type="PANTHER" id="PTHR46088:SF1">
    <property type="entry name" value="TUBULIN--TYROSINE LIGASE-LIKE PROTEIN 12"/>
    <property type="match status" value="1"/>
</dbReference>
<dbReference type="InterPro" id="IPR027749">
    <property type="entry name" value="TTLL12"/>
</dbReference>
<organism evidence="2 3">
    <name type="scientific">Coemansia brasiliensis</name>
    <dbReference type="NCBI Taxonomy" id="2650707"/>
    <lineage>
        <taxon>Eukaryota</taxon>
        <taxon>Fungi</taxon>
        <taxon>Fungi incertae sedis</taxon>
        <taxon>Zoopagomycota</taxon>
        <taxon>Kickxellomycotina</taxon>
        <taxon>Kickxellomycetes</taxon>
        <taxon>Kickxellales</taxon>
        <taxon>Kickxellaceae</taxon>
        <taxon>Coemansia</taxon>
    </lineage>
</organism>
<accession>A0A9W8I0K4</accession>